<dbReference type="EMBL" id="FOXS01000001">
    <property type="protein sequence ID" value="SFP99010.1"/>
    <property type="molecule type" value="Genomic_DNA"/>
</dbReference>
<gene>
    <name evidence="2" type="ORF">SAMN04515668_1081</name>
</gene>
<evidence type="ECO:0008006" key="4">
    <source>
        <dbReference type="Google" id="ProtNLM"/>
    </source>
</evidence>
<feature type="chain" id="PRO_5011670931" description="DUF2490 domain-containing protein" evidence="1">
    <location>
        <begin position="28"/>
        <end position="262"/>
    </location>
</feature>
<dbReference type="AlphaFoldDB" id="A0A1I5UUX9"/>
<feature type="signal peptide" evidence="1">
    <location>
        <begin position="1"/>
        <end position="27"/>
    </location>
</feature>
<keyword evidence="1" id="KW-0732">Signal</keyword>
<sequence length="262" mass="29948">MPKPTSGLLLSAVLLLSLLLASPQAAAQDIPSSRISDPNFNAWLMFFSDAQLTNRWGLHTEAQLRRADGLKSPLQEFARLGLNFNLSDQVMLTGGYAYALTHPYGDFPVAEKFPEHRLYQQLLLKSTYGPFQVAHRFRLEQRWLRRPLETDYTYLNRTRYQVRAAMALVRPSEGIQPRTPYLAVSNEVFINYGKNVTRNIFDQNRAYGAFGYQFTKALAIEAGYLHQLLAQGNGTVFEYNHTLQLGIYYNPDFRRSSTNEPN</sequence>
<dbReference type="Pfam" id="PF10677">
    <property type="entry name" value="DUF2490"/>
    <property type="match status" value="1"/>
</dbReference>
<name>A0A1I5UUX9_HYMAR</name>
<dbReference type="RefSeq" id="WP_092669721.1">
    <property type="nucleotide sequence ID" value="NZ_FOXS01000001.1"/>
</dbReference>
<accession>A0A1I5UUX9</accession>
<dbReference type="InterPro" id="IPR019619">
    <property type="entry name" value="DUF2490"/>
</dbReference>
<reference evidence="3" key="1">
    <citation type="submission" date="2016-10" db="EMBL/GenBank/DDBJ databases">
        <authorList>
            <person name="Varghese N."/>
            <person name="Submissions S."/>
        </authorList>
    </citation>
    <scope>NUCLEOTIDE SEQUENCE [LARGE SCALE GENOMIC DNA]</scope>
    <source>
        <strain evidence="3">OR362-8,ATCC BAA-1266,JCM 13504</strain>
    </source>
</reference>
<organism evidence="2 3">
    <name type="scientific">Hymenobacter arizonensis</name>
    <name type="common">Siccationidurans arizonensis</name>
    <dbReference type="NCBI Taxonomy" id="1227077"/>
    <lineage>
        <taxon>Bacteria</taxon>
        <taxon>Pseudomonadati</taxon>
        <taxon>Bacteroidota</taxon>
        <taxon>Cytophagia</taxon>
        <taxon>Cytophagales</taxon>
        <taxon>Hymenobacteraceae</taxon>
        <taxon>Hymenobacter</taxon>
    </lineage>
</organism>
<evidence type="ECO:0000256" key="1">
    <source>
        <dbReference type="SAM" id="SignalP"/>
    </source>
</evidence>
<keyword evidence="3" id="KW-1185">Reference proteome</keyword>
<protein>
    <recommendedName>
        <fullName evidence="4">DUF2490 domain-containing protein</fullName>
    </recommendedName>
</protein>
<evidence type="ECO:0000313" key="2">
    <source>
        <dbReference type="EMBL" id="SFP99010.1"/>
    </source>
</evidence>
<evidence type="ECO:0000313" key="3">
    <source>
        <dbReference type="Proteomes" id="UP000199029"/>
    </source>
</evidence>
<proteinExistence type="predicted"/>
<dbReference type="STRING" id="1227077.SAMN04515668_1081"/>
<dbReference type="Proteomes" id="UP000199029">
    <property type="component" value="Unassembled WGS sequence"/>
</dbReference>
<dbReference type="OrthoDB" id="1118734at2"/>